<organism evidence="1 2">
    <name type="scientific">Papaver atlanticum</name>
    <dbReference type="NCBI Taxonomy" id="357466"/>
    <lineage>
        <taxon>Eukaryota</taxon>
        <taxon>Viridiplantae</taxon>
        <taxon>Streptophyta</taxon>
        <taxon>Embryophyta</taxon>
        <taxon>Tracheophyta</taxon>
        <taxon>Spermatophyta</taxon>
        <taxon>Magnoliopsida</taxon>
        <taxon>Ranunculales</taxon>
        <taxon>Papaveraceae</taxon>
        <taxon>Papaveroideae</taxon>
        <taxon>Papaver</taxon>
    </lineage>
</organism>
<evidence type="ECO:0000313" key="1">
    <source>
        <dbReference type="EMBL" id="KAI3837712.1"/>
    </source>
</evidence>
<evidence type="ECO:0000313" key="2">
    <source>
        <dbReference type="Proteomes" id="UP001202328"/>
    </source>
</evidence>
<gene>
    <name evidence="1" type="ORF">MKW98_027071</name>
</gene>
<proteinExistence type="predicted"/>
<protein>
    <submittedName>
        <fullName evidence="1">Uncharacterized protein</fullName>
    </submittedName>
</protein>
<dbReference type="Proteomes" id="UP001202328">
    <property type="component" value="Unassembled WGS sequence"/>
</dbReference>
<reference evidence="1" key="1">
    <citation type="submission" date="2022-04" db="EMBL/GenBank/DDBJ databases">
        <title>A functionally conserved STORR gene fusion in Papaver species that diverged 16.8 million years ago.</title>
        <authorList>
            <person name="Catania T."/>
        </authorList>
    </citation>
    <scope>NUCLEOTIDE SEQUENCE</scope>
    <source>
        <strain evidence="1">S-188037</strain>
    </source>
</reference>
<dbReference type="EMBL" id="JAJJMB010017545">
    <property type="protein sequence ID" value="KAI3837712.1"/>
    <property type="molecule type" value="Genomic_DNA"/>
</dbReference>
<accession>A0AAD4RWW8</accession>
<sequence length="215" mass="24225">MDFLSFMPMLIRRKFIPALVLLLLIPLISLGGFTSSYVSTNTEEKAKTEVNPHATTGLNFATAKINEIISYLKSFLNYASEEVVPVMKSFLYYTKEIVKKKIILDFNRCLNFTGENFLYSAEEKANKEVVPIVKSFLSSSNAKLNAEVIPYVQSCLNSTMGIVMEEVIPTVKSFLLSVKEKMNKEVIPTVKSFLLSMMEKINKEVIPCEVFVCSS</sequence>
<dbReference type="SUPFAM" id="SSF48371">
    <property type="entry name" value="ARM repeat"/>
    <property type="match status" value="1"/>
</dbReference>
<dbReference type="InterPro" id="IPR016024">
    <property type="entry name" value="ARM-type_fold"/>
</dbReference>
<name>A0AAD4RWW8_9MAGN</name>
<comment type="caution">
    <text evidence="1">The sequence shown here is derived from an EMBL/GenBank/DDBJ whole genome shotgun (WGS) entry which is preliminary data.</text>
</comment>
<dbReference type="AlphaFoldDB" id="A0AAD4RWW8"/>
<keyword evidence="2" id="KW-1185">Reference proteome</keyword>